<accession>A0A0A9HEK7</accession>
<sequence>MSMPKMTLQPASRKGLARCPVSGAS</sequence>
<dbReference type="EMBL" id="GBRH01166543">
    <property type="protein sequence ID" value="JAE31353.1"/>
    <property type="molecule type" value="Transcribed_RNA"/>
</dbReference>
<proteinExistence type="predicted"/>
<reference evidence="2" key="2">
    <citation type="journal article" date="2015" name="Data Brief">
        <title>Shoot transcriptome of the giant reed, Arundo donax.</title>
        <authorList>
            <person name="Barrero R.A."/>
            <person name="Guerrero F.D."/>
            <person name="Moolhuijzen P."/>
            <person name="Goolsby J.A."/>
            <person name="Tidwell J."/>
            <person name="Bellgard S.E."/>
            <person name="Bellgard M.I."/>
        </authorList>
    </citation>
    <scope>NUCLEOTIDE SEQUENCE</scope>
    <source>
        <tissue evidence="2">Shoot tissue taken approximately 20 cm above the soil surface</tissue>
    </source>
</reference>
<name>A0A0A9HEK7_ARUDO</name>
<feature type="region of interest" description="Disordered" evidence="1">
    <location>
        <begin position="1"/>
        <end position="25"/>
    </location>
</feature>
<protein>
    <submittedName>
        <fullName evidence="2">Uncharacterized protein</fullName>
    </submittedName>
</protein>
<reference evidence="2" key="1">
    <citation type="submission" date="2014-09" db="EMBL/GenBank/DDBJ databases">
        <authorList>
            <person name="Magalhaes I.L.F."/>
            <person name="Oliveira U."/>
            <person name="Santos F.R."/>
            <person name="Vidigal T.H.D.A."/>
            <person name="Brescovit A.D."/>
            <person name="Santos A.J."/>
        </authorList>
    </citation>
    <scope>NUCLEOTIDE SEQUENCE</scope>
    <source>
        <tissue evidence="2">Shoot tissue taken approximately 20 cm above the soil surface</tissue>
    </source>
</reference>
<evidence type="ECO:0000256" key="1">
    <source>
        <dbReference type="SAM" id="MobiDB-lite"/>
    </source>
</evidence>
<organism evidence="2">
    <name type="scientific">Arundo donax</name>
    <name type="common">Giant reed</name>
    <name type="synonym">Donax arundinaceus</name>
    <dbReference type="NCBI Taxonomy" id="35708"/>
    <lineage>
        <taxon>Eukaryota</taxon>
        <taxon>Viridiplantae</taxon>
        <taxon>Streptophyta</taxon>
        <taxon>Embryophyta</taxon>
        <taxon>Tracheophyta</taxon>
        <taxon>Spermatophyta</taxon>
        <taxon>Magnoliopsida</taxon>
        <taxon>Liliopsida</taxon>
        <taxon>Poales</taxon>
        <taxon>Poaceae</taxon>
        <taxon>PACMAD clade</taxon>
        <taxon>Arundinoideae</taxon>
        <taxon>Arundineae</taxon>
        <taxon>Arundo</taxon>
    </lineage>
</organism>
<evidence type="ECO:0000313" key="2">
    <source>
        <dbReference type="EMBL" id="JAE31353.1"/>
    </source>
</evidence>
<dbReference type="AlphaFoldDB" id="A0A0A9HEK7"/>